<dbReference type="EMBL" id="JAKOAV010000006">
    <property type="protein sequence ID" value="MDF9407756.1"/>
    <property type="molecule type" value="Genomic_DNA"/>
</dbReference>
<dbReference type="GO" id="GO:0005829">
    <property type="term" value="C:cytosol"/>
    <property type="evidence" value="ECO:0007669"/>
    <property type="project" value="TreeGrafter"/>
</dbReference>
<dbReference type="Gene3D" id="3.40.50.150">
    <property type="entry name" value="Vaccinia Virus protein VP39"/>
    <property type="match status" value="1"/>
</dbReference>
<protein>
    <recommendedName>
        <fullName evidence="6">Ribosomal RNA small subunit methyltransferase G</fullName>
        <ecNumber evidence="6">2.1.1.-</ecNumber>
    </recommendedName>
    <alternativeName>
        <fullName evidence="6">16S rRNA 7-methylguanosine methyltransferase</fullName>
        <shortName evidence="6">16S rRNA m7G methyltransferase</shortName>
    </alternativeName>
</protein>
<evidence type="ECO:0000313" key="7">
    <source>
        <dbReference type="EMBL" id="MDF9407756.1"/>
    </source>
</evidence>
<evidence type="ECO:0000256" key="1">
    <source>
        <dbReference type="ARBA" id="ARBA00022490"/>
    </source>
</evidence>
<dbReference type="NCBIfam" id="TIGR00138">
    <property type="entry name" value="rsmG_gidB"/>
    <property type="match status" value="1"/>
</dbReference>
<feature type="binding site" evidence="6">
    <location>
        <position position="47"/>
    </location>
    <ligand>
        <name>S-adenosyl-L-methionine</name>
        <dbReference type="ChEBI" id="CHEBI:59789"/>
    </ligand>
</feature>
<comment type="similarity">
    <text evidence="6">Belongs to the methyltransferase superfamily. RNA methyltransferase RsmG family.</text>
</comment>
<evidence type="ECO:0000256" key="2">
    <source>
        <dbReference type="ARBA" id="ARBA00022552"/>
    </source>
</evidence>
<feature type="binding site" evidence="6">
    <location>
        <position position="52"/>
    </location>
    <ligand>
        <name>S-adenosyl-L-methionine</name>
        <dbReference type="ChEBI" id="CHEBI:59789"/>
    </ligand>
</feature>
<dbReference type="InterPro" id="IPR003682">
    <property type="entry name" value="rRNA_ssu_MeTfrase_G"/>
</dbReference>
<name>A0A9X4H1P7_9FIRM</name>
<reference evidence="7" key="1">
    <citation type="submission" date="2022-02" db="EMBL/GenBank/DDBJ databases">
        <authorList>
            <person name="Leng L."/>
        </authorList>
    </citation>
    <scope>NUCLEOTIDE SEQUENCE</scope>
    <source>
        <strain evidence="7">JI</strain>
    </source>
</reference>
<organism evidence="7 8">
    <name type="scientific">Pelotomaculum isophthalicicum JI</name>
    <dbReference type="NCBI Taxonomy" id="947010"/>
    <lineage>
        <taxon>Bacteria</taxon>
        <taxon>Bacillati</taxon>
        <taxon>Bacillota</taxon>
        <taxon>Clostridia</taxon>
        <taxon>Eubacteriales</taxon>
        <taxon>Desulfotomaculaceae</taxon>
        <taxon>Pelotomaculum</taxon>
    </lineage>
</organism>
<keyword evidence="4 6" id="KW-0808">Transferase</keyword>
<comment type="function">
    <text evidence="6">Specifically methylates the N7 position of a guanine in 16S rRNA.</text>
</comment>
<dbReference type="GO" id="GO:0070043">
    <property type="term" value="F:rRNA (guanine-N7-)-methyltransferase activity"/>
    <property type="evidence" value="ECO:0007669"/>
    <property type="project" value="UniProtKB-UniRule"/>
</dbReference>
<accession>A0A9X4H1P7</accession>
<dbReference type="SUPFAM" id="SSF53335">
    <property type="entry name" value="S-adenosyl-L-methionine-dependent methyltransferases"/>
    <property type="match status" value="1"/>
</dbReference>
<dbReference type="FunFam" id="3.40.50.150:FF:000041">
    <property type="entry name" value="Ribosomal RNA small subunit methyltransferase G"/>
    <property type="match status" value="1"/>
</dbReference>
<keyword evidence="5 6" id="KW-0949">S-adenosyl-L-methionine</keyword>
<comment type="caution">
    <text evidence="7">The sequence shown here is derived from an EMBL/GenBank/DDBJ whole genome shotgun (WGS) entry which is preliminary data.</text>
</comment>
<keyword evidence="1 6" id="KW-0963">Cytoplasm</keyword>
<feature type="binding site" evidence="6">
    <location>
        <position position="117"/>
    </location>
    <ligand>
        <name>S-adenosyl-L-methionine</name>
        <dbReference type="ChEBI" id="CHEBI:59789"/>
    </ligand>
</feature>
<keyword evidence="3 6" id="KW-0489">Methyltransferase</keyword>
<comment type="subcellular location">
    <subcellularLocation>
        <location evidence="6">Cytoplasm</location>
    </subcellularLocation>
</comment>
<gene>
    <name evidence="6 7" type="primary">rsmG</name>
    <name evidence="7" type="ORF">L7E55_05180</name>
</gene>
<dbReference type="HAMAP" id="MF_00074">
    <property type="entry name" value="16SrRNA_methyltr_G"/>
    <property type="match status" value="1"/>
</dbReference>
<keyword evidence="2 6" id="KW-0698">rRNA processing</keyword>
<sequence length="210" mass="23375">MIKEENKRKNITSIEDEKEFAIKHFIDSITCLKAVSFKDGMTLIDIGTGAGFPGIPLKICRPGIEVILVESQAKKVGFLLKVIRDMNLINISAIHTRAEEIGKMPRYREYCDLVTARAVAEFRVLAEYCLPVVKIGGFFLAMKGPKLAEELIGIDKTITILGGKINKIVNFNLPITGDERNIVVVEKIKPTPEKYPRRPGIPVKKPISGE</sequence>
<dbReference type="PANTHER" id="PTHR31760:SF0">
    <property type="entry name" value="S-ADENOSYL-L-METHIONINE-DEPENDENT METHYLTRANSFERASES SUPERFAMILY PROTEIN"/>
    <property type="match status" value="1"/>
</dbReference>
<dbReference type="PANTHER" id="PTHR31760">
    <property type="entry name" value="S-ADENOSYL-L-METHIONINE-DEPENDENT METHYLTRANSFERASES SUPERFAMILY PROTEIN"/>
    <property type="match status" value="1"/>
</dbReference>
<proteinExistence type="inferred from homology"/>
<dbReference type="PIRSF" id="PIRSF003078">
    <property type="entry name" value="GidB"/>
    <property type="match status" value="1"/>
</dbReference>
<dbReference type="AlphaFoldDB" id="A0A9X4H1P7"/>
<dbReference type="EC" id="2.1.1.-" evidence="6"/>
<keyword evidence="8" id="KW-1185">Reference proteome</keyword>
<dbReference type="Pfam" id="PF02527">
    <property type="entry name" value="GidB"/>
    <property type="match status" value="1"/>
</dbReference>
<evidence type="ECO:0000256" key="6">
    <source>
        <dbReference type="HAMAP-Rule" id="MF_00074"/>
    </source>
</evidence>
<comment type="caution">
    <text evidence="6">Lacks conserved residue(s) required for the propagation of feature annotation.</text>
</comment>
<dbReference type="InterPro" id="IPR029063">
    <property type="entry name" value="SAM-dependent_MTases_sf"/>
</dbReference>
<feature type="binding site" evidence="6">
    <location>
        <begin position="98"/>
        <end position="99"/>
    </location>
    <ligand>
        <name>S-adenosyl-L-methionine</name>
        <dbReference type="ChEBI" id="CHEBI:59789"/>
    </ligand>
</feature>
<evidence type="ECO:0000256" key="5">
    <source>
        <dbReference type="ARBA" id="ARBA00022691"/>
    </source>
</evidence>
<evidence type="ECO:0000256" key="3">
    <source>
        <dbReference type="ARBA" id="ARBA00022603"/>
    </source>
</evidence>
<evidence type="ECO:0000313" key="8">
    <source>
        <dbReference type="Proteomes" id="UP001154312"/>
    </source>
</evidence>
<dbReference type="Proteomes" id="UP001154312">
    <property type="component" value="Unassembled WGS sequence"/>
</dbReference>
<evidence type="ECO:0000256" key="4">
    <source>
        <dbReference type="ARBA" id="ARBA00022679"/>
    </source>
</evidence>